<reference evidence="2" key="1">
    <citation type="journal article" date="2017" name="Science">
        <title>Giant viruses with an expanded complement of translation system components.</title>
        <authorList>
            <person name="Schulz F."/>
            <person name="Yutin N."/>
            <person name="Ivanova N.N."/>
            <person name="Ortega D.R."/>
            <person name="Lee T.K."/>
            <person name="Vierheilig J."/>
            <person name="Daims H."/>
            <person name="Horn M."/>
            <person name="Wagner M."/>
            <person name="Jensen G.J."/>
            <person name="Kyrpides N.C."/>
            <person name="Koonin E.V."/>
            <person name="Woyke T."/>
        </authorList>
    </citation>
    <scope>NUCLEOTIDE SEQUENCE</scope>
    <source>
        <strain evidence="2">KNV1</strain>
    </source>
</reference>
<accession>A0A1V0SLG1</accession>
<proteinExistence type="predicted"/>
<dbReference type="EMBL" id="KY684113">
    <property type="protein sequence ID" value="ARF12536.1"/>
    <property type="molecule type" value="Genomic_DNA"/>
</dbReference>
<name>A0A1V0SLG1_9VIRU</name>
<evidence type="ECO:0000259" key="1">
    <source>
        <dbReference type="Pfam" id="PF04266"/>
    </source>
</evidence>
<dbReference type="InterPro" id="IPR015947">
    <property type="entry name" value="PUA-like_sf"/>
</dbReference>
<evidence type="ECO:0000313" key="2">
    <source>
        <dbReference type="EMBL" id="ARF12536.1"/>
    </source>
</evidence>
<dbReference type="PANTHER" id="PTHR34204">
    <property type="entry name" value="RNA-BINDING ASCH DOMAIN PROTEIN"/>
    <property type="match status" value="1"/>
</dbReference>
<sequence>MDYKYINYKTNYAIGGSKKIKNKYNNHINRMIDNTSTNTPKYIQNLSEPWFTLITLGLKTVEGRKNKGVFKEMQVGDIVEWQNKDFKMRSVKTRITDKAIYKTFEEYLIKEGLQKCLPGIPSIDHGLSVYFKYFTKEEETEFGVVAIRLEVL</sequence>
<protein>
    <submittedName>
        <fullName evidence="2">ASCH domain protein</fullName>
    </submittedName>
</protein>
<dbReference type="Gene3D" id="2.30.130.30">
    <property type="entry name" value="Hypothetical protein"/>
    <property type="match status" value="1"/>
</dbReference>
<gene>
    <name evidence="2" type="ORF">Klosneuvirus_6_98</name>
</gene>
<feature type="domain" description="ASCH" evidence="1">
    <location>
        <begin position="46"/>
        <end position="151"/>
    </location>
</feature>
<dbReference type="PANTHER" id="PTHR34204:SF2">
    <property type="entry name" value="RNA-BINDING ASCH DOMAIN PROTEIN"/>
    <property type="match status" value="1"/>
</dbReference>
<dbReference type="InterPro" id="IPR007374">
    <property type="entry name" value="ASCH_domain"/>
</dbReference>
<dbReference type="SUPFAM" id="SSF88697">
    <property type="entry name" value="PUA domain-like"/>
    <property type="match status" value="1"/>
</dbReference>
<organism evidence="2">
    <name type="scientific">Klosneuvirus KNV1</name>
    <dbReference type="NCBI Taxonomy" id="1977640"/>
    <lineage>
        <taxon>Viruses</taxon>
        <taxon>Varidnaviria</taxon>
        <taxon>Bamfordvirae</taxon>
        <taxon>Nucleocytoviricota</taxon>
        <taxon>Megaviricetes</taxon>
        <taxon>Imitervirales</taxon>
        <taxon>Mimiviridae</taxon>
        <taxon>Klosneuvirinae</taxon>
        <taxon>Klosneuvirus</taxon>
    </lineage>
</organism>
<dbReference type="Pfam" id="PF04266">
    <property type="entry name" value="ASCH"/>
    <property type="match status" value="1"/>
</dbReference>